<accession>A0A142BQ55</accession>
<name>A0A142BQ55_ENTCL</name>
<proteinExistence type="predicted"/>
<reference evidence="1" key="1">
    <citation type="journal article" date="2016" name="Antimicrob. Agents Chemother.">
        <title>Genomic characterization of Enterobacter cloacae isolates from China that co-produce KPC-3 and NDM-1 carbapenemases.</title>
        <authorList>
            <person name="Du H."/>
            <person name="Chen L."/>
            <person name="Chavda K.D."/>
            <person name="Pandey R."/>
            <person name="Zhang H."/>
            <person name="Xie X."/>
            <person name="Tang Y.W."/>
            <person name="Kreiswirth B.N."/>
        </authorList>
    </citation>
    <scope>NUCLEOTIDE SEQUENCE</scope>
    <source>
        <strain evidence="1">SZECL1</strain>
        <plasmid evidence="1">pKPC3_SZ</plasmid>
    </source>
</reference>
<sequence length="45" mass="5528">MDKGTLEMYEKEYEIYFDSLKEGDEVLSLKEYIECLTWKKKEDEK</sequence>
<organism evidence="1">
    <name type="scientific">Enterobacter cloacae</name>
    <dbReference type="NCBI Taxonomy" id="550"/>
    <lineage>
        <taxon>Bacteria</taxon>
        <taxon>Pseudomonadati</taxon>
        <taxon>Pseudomonadota</taxon>
        <taxon>Gammaproteobacteria</taxon>
        <taxon>Enterobacterales</taxon>
        <taxon>Enterobacteriaceae</taxon>
        <taxon>Enterobacter</taxon>
        <taxon>Enterobacter cloacae complex</taxon>
    </lineage>
</organism>
<dbReference type="EMBL" id="KU302800">
    <property type="protein sequence ID" value="AMP35213.1"/>
    <property type="molecule type" value="Genomic_DNA"/>
</dbReference>
<evidence type="ECO:0000313" key="1">
    <source>
        <dbReference type="EMBL" id="AMP35213.1"/>
    </source>
</evidence>
<keyword evidence="1" id="KW-0614">Plasmid</keyword>
<geneLocation type="plasmid" evidence="1">
    <name>pKPC3_SZ</name>
</geneLocation>
<protein>
    <submittedName>
        <fullName evidence="1">Uncharacterized protein</fullName>
    </submittedName>
</protein>
<dbReference type="AlphaFoldDB" id="A0A142BQ55"/>